<protein>
    <recommendedName>
        <fullName evidence="3">Suppressor of anucleate metulae protein B</fullName>
    </recommendedName>
</protein>
<dbReference type="OrthoDB" id="5952526at2759"/>
<dbReference type="VEuPathDB" id="FungiDB:ASPGLDRAFT_22423"/>
<dbReference type="GeneID" id="34459443"/>
<reference evidence="2" key="1">
    <citation type="journal article" date="2017" name="Genome Biol.">
        <title>Comparative genomics reveals high biological diversity and specific adaptations in the industrially and medically important fungal genus Aspergillus.</title>
        <authorList>
            <person name="de Vries R.P."/>
            <person name="Riley R."/>
            <person name="Wiebenga A."/>
            <person name="Aguilar-Osorio G."/>
            <person name="Amillis S."/>
            <person name="Uchima C.A."/>
            <person name="Anderluh G."/>
            <person name="Asadollahi M."/>
            <person name="Askin M."/>
            <person name="Barry K."/>
            <person name="Battaglia E."/>
            <person name="Bayram O."/>
            <person name="Benocci T."/>
            <person name="Braus-Stromeyer S.A."/>
            <person name="Caldana C."/>
            <person name="Canovas D."/>
            <person name="Cerqueira G.C."/>
            <person name="Chen F."/>
            <person name="Chen W."/>
            <person name="Choi C."/>
            <person name="Clum A."/>
            <person name="Dos Santos R.A."/>
            <person name="Damasio A.R."/>
            <person name="Diallinas G."/>
            <person name="Emri T."/>
            <person name="Fekete E."/>
            <person name="Flipphi M."/>
            <person name="Freyberg S."/>
            <person name="Gallo A."/>
            <person name="Gournas C."/>
            <person name="Habgood R."/>
            <person name="Hainaut M."/>
            <person name="Harispe M.L."/>
            <person name="Henrissat B."/>
            <person name="Hilden K.S."/>
            <person name="Hope R."/>
            <person name="Hossain A."/>
            <person name="Karabika E."/>
            <person name="Karaffa L."/>
            <person name="Karanyi Z."/>
            <person name="Krasevec N."/>
            <person name="Kuo A."/>
            <person name="Kusch H."/>
            <person name="LaButti K."/>
            <person name="Lagendijk E.L."/>
            <person name="Lapidus A."/>
            <person name="Levasseur A."/>
            <person name="Lindquist E."/>
            <person name="Lipzen A."/>
            <person name="Logrieco A.F."/>
            <person name="MacCabe A."/>
            <person name="Maekelae M.R."/>
            <person name="Malavazi I."/>
            <person name="Melin P."/>
            <person name="Meyer V."/>
            <person name="Mielnichuk N."/>
            <person name="Miskei M."/>
            <person name="Molnar A.P."/>
            <person name="Mule G."/>
            <person name="Ngan C.Y."/>
            <person name="Orejas M."/>
            <person name="Orosz E."/>
            <person name="Ouedraogo J.P."/>
            <person name="Overkamp K.M."/>
            <person name="Park H.-S."/>
            <person name="Perrone G."/>
            <person name="Piumi F."/>
            <person name="Punt P.J."/>
            <person name="Ram A.F."/>
            <person name="Ramon A."/>
            <person name="Rauscher S."/>
            <person name="Record E."/>
            <person name="Riano-Pachon D.M."/>
            <person name="Robert V."/>
            <person name="Roehrig J."/>
            <person name="Ruller R."/>
            <person name="Salamov A."/>
            <person name="Salih N.S."/>
            <person name="Samson R.A."/>
            <person name="Sandor E."/>
            <person name="Sanguinetti M."/>
            <person name="Schuetze T."/>
            <person name="Sepcic K."/>
            <person name="Shelest E."/>
            <person name="Sherlock G."/>
            <person name="Sophianopoulou V."/>
            <person name="Squina F.M."/>
            <person name="Sun H."/>
            <person name="Susca A."/>
            <person name="Todd R.B."/>
            <person name="Tsang A."/>
            <person name="Unkles S.E."/>
            <person name="van de Wiele N."/>
            <person name="van Rossen-Uffink D."/>
            <person name="Oliveira J.V."/>
            <person name="Vesth T.C."/>
            <person name="Visser J."/>
            <person name="Yu J.-H."/>
            <person name="Zhou M."/>
            <person name="Andersen M.R."/>
            <person name="Archer D.B."/>
            <person name="Baker S.E."/>
            <person name="Benoit I."/>
            <person name="Brakhage A.A."/>
            <person name="Braus G.H."/>
            <person name="Fischer R."/>
            <person name="Frisvad J.C."/>
            <person name="Goldman G.H."/>
            <person name="Houbraken J."/>
            <person name="Oakley B."/>
            <person name="Pocsi I."/>
            <person name="Scazzocchio C."/>
            <person name="Seiboth B."/>
            <person name="vanKuyk P.A."/>
            <person name="Wortman J."/>
            <person name="Dyer P.S."/>
            <person name="Grigoriev I.V."/>
        </authorList>
    </citation>
    <scope>NUCLEOTIDE SEQUENCE [LARGE SCALE GENOMIC DNA]</scope>
    <source>
        <strain evidence="2">CBS 516.65</strain>
    </source>
</reference>
<evidence type="ECO:0008006" key="3">
    <source>
        <dbReference type="Google" id="ProtNLM"/>
    </source>
</evidence>
<dbReference type="AlphaFoldDB" id="A0A1L9VUH2"/>
<proteinExistence type="predicted"/>
<dbReference type="RefSeq" id="XP_022404256.1">
    <property type="nucleotide sequence ID" value="XM_022543182.1"/>
</dbReference>
<sequence length="279" mass="31967">MTNTNPLTTKCSICDKDDSLMRCARCRVTHKSACGAVAKKRTKYEDEYEKFRDQPGDDFFIPSRLFETAVGHFWGMLGTCDYMRARFGFIDALGRIDTCDSVETQLDHARDMIRLCRSDNMGIREFVPFLMLRTDRDQECYDFVKWYFITGSKPDYDWGNMDLRFLDVKDASAFEDIMNLGLRGFCKLSHVVALTLLKAKMLLDLNTLESATDVVPRLNDMPRELFDSVRSLVPRSPILSRVSALLHCAHDQPALLGHLVRSAIASRTTASHLLMWEPR</sequence>
<evidence type="ECO:0000313" key="2">
    <source>
        <dbReference type="Proteomes" id="UP000184300"/>
    </source>
</evidence>
<dbReference type="EMBL" id="KV878890">
    <property type="protein sequence ID" value="OJJ87573.1"/>
    <property type="molecule type" value="Genomic_DNA"/>
</dbReference>
<evidence type="ECO:0000313" key="1">
    <source>
        <dbReference type="EMBL" id="OJJ87573.1"/>
    </source>
</evidence>
<dbReference type="STRING" id="1160497.A0A1L9VUH2"/>
<accession>A0A1L9VUH2</accession>
<organism evidence="1 2">
    <name type="scientific">Aspergillus glaucus CBS 516.65</name>
    <dbReference type="NCBI Taxonomy" id="1160497"/>
    <lineage>
        <taxon>Eukaryota</taxon>
        <taxon>Fungi</taxon>
        <taxon>Dikarya</taxon>
        <taxon>Ascomycota</taxon>
        <taxon>Pezizomycotina</taxon>
        <taxon>Eurotiomycetes</taxon>
        <taxon>Eurotiomycetidae</taxon>
        <taxon>Eurotiales</taxon>
        <taxon>Aspergillaceae</taxon>
        <taxon>Aspergillus</taxon>
        <taxon>Aspergillus subgen. Aspergillus</taxon>
    </lineage>
</organism>
<keyword evidence="2" id="KW-1185">Reference proteome</keyword>
<name>A0A1L9VUH2_ASPGL</name>
<gene>
    <name evidence="1" type="ORF">ASPGLDRAFT_22423</name>
</gene>
<dbReference type="Proteomes" id="UP000184300">
    <property type="component" value="Unassembled WGS sequence"/>
</dbReference>